<keyword evidence="10" id="KW-1185">Reference proteome</keyword>
<feature type="transmembrane region" description="Helical" evidence="7">
    <location>
        <begin position="39"/>
        <end position="64"/>
    </location>
</feature>
<accession>A0ABT7JLC8</accession>
<feature type="domain" description="Peptidase M50" evidence="8">
    <location>
        <begin position="53"/>
        <end position="156"/>
    </location>
</feature>
<evidence type="ECO:0000313" key="10">
    <source>
        <dbReference type="Proteomes" id="UP001302059"/>
    </source>
</evidence>
<sequence>MKPNPPRPRRQVTTVLSALGGGLLGFFATGALFSSGAPLWAVGLGLGLGWPVQILIHELGHVWFGRQRGLQLRLLGIGPAVWSPHSRRWRRSRIPALGFAYLMPPPGLTPDDLARRYRHMILGGPLMGLLFSAACAALASAAQGDASTVLWTVAGVGLFMNLISALPVTGPGLLPDGARWQRLRPGSA</sequence>
<evidence type="ECO:0000256" key="5">
    <source>
        <dbReference type="ARBA" id="ARBA00022989"/>
    </source>
</evidence>
<evidence type="ECO:0000256" key="2">
    <source>
        <dbReference type="ARBA" id="ARBA00004141"/>
    </source>
</evidence>
<proteinExistence type="inferred from homology"/>
<evidence type="ECO:0000256" key="1">
    <source>
        <dbReference type="ARBA" id="ARBA00001947"/>
    </source>
</evidence>
<feature type="non-terminal residue" evidence="9">
    <location>
        <position position="188"/>
    </location>
</feature>
<evidence type="ECO:0000256" key="7">
    <source>
        <dbReference type="SAM" id="Phobius"/>
    </source>
</evidence>
<keyword evidence="5 7" id="KW-1133">Transmembrane helix</keyword>
<comment type="similarity">
    <text evidence="3">Belongs to the peptidase M50B family.</text>
</comment>
<feature type="transmembrane region" description="Helical" evidence="7">
    <location>
        <begin position="12"/>
        <end position="33"/>
    </location>
</feature>
<evidence type="ECO:0000256" key="4">
    <source>
        <dbReference type="ARBA" id="ARBA00022692"/>
    </source>
</evidence>
<protein>
    <recommendedName>
        <fullName evidence="8">Peptidase M50 domain-containing protein</fullName>
    </recommendedName>
</protein>
<dbReference type="InterPro" id="IPR008915">
    <property type="entry name" value="Peptidase_M50"/>
</dbReference>
<dbReference type="Proteomes" id="UP001302059">
    <property type="component" value="Unassembled WGS sequence"/>
</dbReference>
<feature type="transmembrane region" description="Helical" evidence="7">
    <location>
        <begin position="121"/>
        <end position="142"/>
    </location>
</feature>
<dbReference type="RefSeq" id="WP_285525633.1">
    <property type="nucleotide sequence ID" value="NZ_JASNGB010000343.1"/>
</dbReference>
<gene>
    <name evidence="9" type="ORF">QOL99_17240</name>
</gene>
<comment type="cofactor">
    <cofactor evidence="1">
        <name>Zn(2+)</name>
        <dbReference type="ChEBI" id="CHEBI:29105"/>
    </cofactor>
</comment>
<reference evidence="9 10" key="1">
    <citation type="submission" date="2023-05" db="EMBL/GenBank/DDBJ databases">
        <authorList>
            <person name="Gao F."/>
        </authorList>
    </citation>
    <scope>NUCLEOTIDE SEQUENCE [LARGE SCALE GENOMIC DNA]</scope>
    <source>
        <strain evidence="9 10">MIMF12</strain>
    </source>
</reference>
<keyword evidence="4 7" id="KW-0812">Transmembrane</keyword>
<evidence type="ECO:0000313" key="9">
    <source>
        <dbReference type="EMBL" id="MDL2345876.1"/>
    </source>
</evidence>
<comment type="subcellular location">
    <subcellularLocation>
        <location evidence="2">Membrane</location>
        <topology evidence="2">Multi-pass membrane protein</topology>
    </subcellularLocation>
</comment>
<name>A0ABT7JLC8_9DEIO</name>
<keyword evidence="6 7" id="KW-0472">Membrane</keyword>
<evidence type="ECO:0000259" key="8">
    <source>
        <dbReference type="Pfam" id="PF02163"/>
    </source>
</evidence>
<evidence type="ECO:0000256" key="6">
    <source>
        <dbReference type="ARBA" id="ARBA00023136"/>
    </source>
</evidence>
<organism evidence="9 10">
    <name type="scientific">Deinococcus rhizophilus</name>
    <dbReference type="NCBI Taxonomy" id="3049544"/>
    <lineage>
        <taxon>Bacteria</taxon>
        <taxon>Thermotogati</taxon>
        <taxon>Deinococcota</taxon>
        <taxon>Deinococci</taxon>
        <taxon>Deinococcales</taxon>
        <taxon>Deinococcaceae</taxon>
        <taxon>Deinococcus</taxon>
    </lineage>
</organism>
<evidence type="ECO:0000256" key="3">
    <source>
        <dbReference type="ARBA" id="ARBA00007931"/>
    </source>
</evidence>
<dbReference type="EMBL" id="JASNGB010000343">
    <property type="protein sequence ID" value="MDL2345876.1"/>
    <property type="molecule type" value="Genomic_DNA"/>
</dbReference>
<comment type="caution">
    <text evidence="9">The sequence shown here is derived from an EMBL/GenBank/DDBJ whole genome shotgun (WGS) entry which is preliminary data.</text>
</comment>
<feature type="transmembrane region" description="Helical" evidence="7">
    <location>
        <begin position="148"/>
        <end position="174"/>
    </location>
</feature>
<dbReference type="Pfam" id="PF02163">
    <property type="entry name" value="Peptidase_M50"/>
    <property type="match status" value="1"/>
</dbReference>